<evidence type="ECO:0000313" key="7">
    <source>
        <dbReference type="EMBL" id="GAA0591411.1"/>
    </source>
</evidence>
<dbReference type="PANTHER" id="PTHR47870:SF1">
    <property type="entry name" value="CYTOCHROME C-TYPE BIOGENESIS PROTEIN CCMH"/>
    <property type="match status" value="1"/>
</dbReference>
<keyword evidence="4 5" id="KW-0802">TPR repeat</keyword>
<comment type="caution">
    <text evidence="7">The sequence shown here is derived from an EMBL/GenBank/DDBJ whole genome shotgun (WGS) entry which is preliminary data.</text>
</comment>
<dbReference type="PANTHER" id="PTHR47870">
    <property type="entry name" value="CYTOCHROME C-TYPE BIOGENESIS PROTEIN CCMH"/>
    <property type="match status" value="1"/>
</dbReference>
<dbReference type="InterPro" id="IPR056413">
    <property type="entry name" value="TPR_CcmH_CycH"/>
</dbReference>
<name>A0ABN1FIN9_9HYPH</name>
<feature type="repeat" description="TPR" evidence="5">
    <location>
        <begin position="112"/>
        <end position="145"/>
    </location>
</feature>
<dbReference type="InterPro" id="IPR017560">
    <property type="entry name" value="Cyt_c_biogenesis_CcmI"/>
</dbReference>
<dbReference type="Pfam" id="PF23914">
    <property type="entry name" value="TPR_CcmH_CycH"/>
    <property type="match status" value="1"/>
</dbReference>
<evidence type="ECO:0000259" key="6">
    <source>
        <dbReference type="Pfam" id="PF23914"/>
    </source>
</evidence>
<organism evidence="7 8">
    <name type="scientific">Paenochrobactrum glaciei</name>
    <dbReference type="NCBI Taxonomy" id="486407"/>
    <lineage>
        <taxon>Bacteria</taxon>
        <taxon>Pseudomonadati</taxon>
        <taxon>Pseudomonadota</taxon>
        <taxon>Alphaproteobacteria</taxon>
        <taxon>Hyphomicrobiales</taxon>
        <taxon>Brucellaceae</taxon>
        <taxon>Paenochrobactrum</taxon>
    </lineage>
</organism>
<sequence>MTEIEADVSRGMIDAQSAEQARLEIARRLLKAEKKTSLAQSVSDNIKAHKLIAFISVLLVPLLSWGIYSSVGSPDLPSQPLSQRVASNPERAPVEELVSQAEAHLAQNPQDGRGWNVLAPIYLRLGRVDEAINAYRNSIRLNGEDFARNLGLAESLVLKSGGLVTAEAHALFEKAAAQNPDDYRPQFFLARTLLQDGKNDEAKAFLKAFLDRSSADAPWRAQIEDAIRRIDDETAPAQAPATATPPVKGPSAQEVEAAASMSDDQRKEMIEGMVAGLQAKLEAQPDDLEGWKRLISSYMIMKKADDAKAALKQAMKLLPEDKRSLLIAHAKTLNLEVEGAEP</sequence>
<keyword evidence="2" id="KW-0677">Repeat</keyword>
<protein>
    <submittedName>
        <fullName evidence="7">C-type cytochrome biogenesis protein CcmI</fullName>
    </submittedName>
</protein>
<dbReference type="Gene3D" id="1.25.40.10">
    <property type="entry name" value="Tetratricopeptide repeat domain"/>
    <property type="match status" value="2"/>
</dbReference>
<proteinExistence type="predicted"/>
<dbReference type="SMART" id="SM00028">
    <property type="entry name" value="TPR"/>
    <property type="match status" value="3"/>
</dbReference>
<evidence type="ECO:0000256" key="5">
    <source>
        <dbReference type="PROSITE-ProRule" id="PRU00339"/>
    </source>
</evidence>
<reference evidence="7 8" key="1">
    <citation type="journal article" date="2019" name="Int. J. Syst. Evol. Microbiol.">
        <title>The Global Catalogue of Microorganisms (GCM) 10K type strain sequencing project: providing services to taxonomists for standard genome sequencing and annotation.</title>
        <authorList>
            <consortium name="The Broad Institute Genomics Platform"/>
            <consortium name="The Broad Institute Genome Sequencing Center for Infectious Disease"/>
            <person name="Wu L."/>
            <person name="Ma J."/>
        </authorList>
    </citation>
    <scope>NUCLEOTIDE SEQUENCE [LARGE SCALE GENOMIC DNA]</scope>
    <source>
        <strain evidence="7 8">JCM 15115</strain>
    </source>
</reference>
<evidence type="ECO:0000256" key="3">
    <source>
        <dbReference type="ARBA" id="ARBA00022748"/>
    </source>
</evidence>
<evidence type="ECO:0000313" key="8">
    <source>
        <dbReference type="Proteomes" id="UP001424441"/>
    </source>
</evidence>
<gene>
    <name evidence="7" type="primary">ccmI</name>
    <name evidence="7" type="ORF">GCM10008943_03040</name>
</gene>
<evidence type="ECO:0000256" key="4">
    <source>
        <dbReference type="ARBA" id="ARBA00022803"/>
    </source>
</evidence>
<dbReference type="InterPro" id="IPR051263">
    <property type="entry name" value="C-type_cytochrome_biogenesis"/>
</dbReference>
<dbReference type="NCBIfam" id="TIGR03142">
    <property type="entry name" value="cytochro_ccmI"/>
    <property type="match status" value="1"/>
</dbReference>
<dbReference type="InterPro" id="IPR019734">
    <property type="entry name" value="TPR_rpt"/>
</dbReference>
<dbReference type="Proteomes" id="UP001424441">
    <property type="component" value="Unassembled WGS sequence"/>
</dbReference>
<keyword evidence="8" id="KW-1185">Reference proteome</keyword>
<keyword evidence="3" id="KW-0201">Cytochrome c-type biogenesis</keyword>
<dbReference type="InterPro" id="IPR011990">
    <property type="entry name" value="TPR-like_helical_dom_sf"/>
</dbReference>
<dbReference type="PROSITE" id="PS50005">
    <property type="entry name" value="TPR"/>
    <property type="match status" value="1"/>
</dbReference>
<feature type="domain" description="Cytochrome c-type biogenesis protein H TPR" evidence="6">
    <location>
        <begin position="102"/>
        <end position="215"/>
    </location>
</feature>
<comment type="subcellular location">
    <subcellularLocation>
        <location evidence="1">Cell envelope</location>
    </subcellularLocation>
</comment>
<evidence type="ECO:0000256" key="1">
    <source>
        <dbReference type="ARBA" id="ARBA00004196"/>
    </source>
</evidence>
<dbReference type="SUPFAM" id="SSF48452">
    <property type="entry name" value="TPR-like"/>
    <property type="match status" value="1"/>
</dbReference>
<dbReference type="EMBL" id="BAAADE010000001">
    <property type="protein sequence ID" value="GAA0591411.1"/>
    <property type="molecule type" value="Genomic_DNA"/>
</dbReference>
<evidence type="ECO:0000256" key="2">
    <source>
        <dbReference type="ARBA" id="ARBA00022737"/>
    </source>
</evidence>
<accession>A0ABN1FIN9</accession>